<dbReference type="PRINTS" id="PR01607">
    <property type="entry name" value="APYRASEFAMLY"/>
</dbReference>
<dbReference type="SUPFAM" id="SSF56300">
    <property type="entry name" value="Metallo-dependent phosphatases"/>
    <property type="match status" value="1"/>
</dbReference>
<dbReference type="GO" id="GO:0009166">
    <property type="term" value="P:nucleotide catabolic process"/>
    <property type="evidence" value="ECO:0007669"/>
    <property type="project" value="InterPro"/>
</dbReference>
<feature type="domain" description="Calcineurin-like phosphoesterase" evidence="5">
    <location>
        <begin position="104"/>
        <end position="308"/>
    </location>
</feature>
<feature type="compositionally biased region" description="Low complexity" evidence="4">
    <location>
        <begin position="619"/>
        <end position="634"/>
    </location>
</feature>
<evidence type="ECO:0000259" key="6">
    <source>
        <dbReference type="Pfam" id="PF02872"/>
    </source>
</evidence>
<gene>
    <name evidence="7" type="ORF">g.100914</name>
</gene>
<name>A0A1D2ABM5_AUXPR</name>
<dbReference type="InterPro" id="IPR008334">
    <property type="entry name" value="5'-Nucleotdase_C"/>
</dbReference>
<evidence type="ECO:0000256" key="3">
    <source>
        <dbReference type="RuleBase" id="RU362119"/>
    </source>
</evidence>
<dbReference type="InterPro" id="IPR029052">
    <property type="entry name" value="Metallo-depent_PP-like"/>
</dbReference>
<sequence>MRSWASKGAPWCMGSLPGRAARRAALLAVGGLLARGPSPPARPLQPRHAEAGHREALHHPRFARASRLCSSRNGAGPTQEDAAHRGCTQNGPHPRRQPASDRLTILHFNDVYEISPRAMEPVGGAARFVSAVRAHAADSPLVLFSGDCLNPSLVSSFTRGEHMAPILNSIGVHAACVGNHDFDFGMEVLRRHVAACSFPWLLSNVLDPRTGRPPAGLCESHLLTWRGIRVGLLGIVEREWLATLACVDLARDLRFLDPEAAAARLAADLVAAGAELVLALTHMRAARDARLAAAVPGVQLVLAGHDHHWGVEAVAPHGTLVVKSGTDFREFTRLELALPLRPHPARPDVAWARVEVGAGTPPDPPTQALVAGFEALVGAHLDQALGWTHVGLDARGEAMRGRETVLGNLLADAMRVAMGCQVAFFNGGTVRSDQVHAAGQLTTRDVVTMLPFTDELVAVELTGADLLRVLETGVGAWPEPEGRFLQVSGLRFAFDPARPPGTRVDAASVHVGGAALDPARRYSAVTKAYLRDGRDGFACMRAARPLRVELNAPSLATLVRHLFFRIQALNEGLARGEGGKGGGAAAAGKRGDLVGARQGVSARPQHGTRTSGDVGSSGGPRAPAAGAAHVADPADSPPSEPVSPTGWSPEVLMQPYEAGLEKLYCFDPGTGKWGVRPKVEGRIRCVPGCLPEPGV</sequence>
<feature type="region of interest" description="Disordered" evidence="4">
    <location>
        <begin position="597"/>
        <end position="650"/>
    </location>
</feature>
<feature type="region of interest" description="Disordered" evidence="4">
    <location>
        <begin position="34"/>
        <end position="53"/>
    </location>
</feature>
<keyword evidence="3" id="KW-0547">Nucleotide-binding</keyword>
<dbReference type="Pfam" id="PF02872">
    <property type="entry name" value="5_nucleotid_C"/>
    <property type="match status" value="1"/>
</dbReference>
<dbReference type="GO" id="GO:0016787">
    <property type="term" value="F:hydrolase activity"/>
    <property type="evidence" value="ECO:0007669"/>
    <property type="project" value="UniProtKB-KW"/>
</dbReference>
<evidence type="ECO:0000313" key="7">
    <source>
        <dbReference type="EMBL" id="JAT76481.1"/>
    </source>
</evidence>
<dbReference type="PANTHER" id="PTHR11575">
    <property type="entry name" value="5'-NUCLEOTIDASE-RELATED"/>
    <property type="match status" value="1"/>
</dbReference>
<evidence type="ECO:0000256" key="2">
    <source>
        <dbReference type="ARBA" id="ARBA00022729"/>
    </source>
</evidence>
<feature type="domain" description="5'-Nucleotidase C-terminal" evidence="6">
    <location>
        <begin position="397"/>
        <end position="539"/>
    </location>
</feature>
<dbReference type="AlphaFoldDB" id="A0A1D2ABM5"/>
<accession>A0A1D2ABM5</accession>
<protein>
    <submittedName>
        <fullName evidence="7">Uncharacterized protein</fullName>
    </submittedName>
</protein>
<evidence type="ECO:0000256" key="4">
    <source>
        <dbReference type="SAM" id="MobiDB-lite"/>
    </source>
</evidence>
<comment type="similarity">
    <text evidence="1 3">Belongs to the 5'-nucleotidase family.</text>
</comment>
<dbReference type="GO" id="GO:0000166">
    <property type="term" value="F:nucleotide binding"/>
    <property type="evidence" value="ECO:0007669"/>
    <property type="project" value="UniProtKB-KW"/>
</dbReference>
<organism evidence="7">
    <name type="scientific">Auxenochlorella protothecoides</name>
    <name type="common">Green microalga</name>
    <name type="synonym">Chlorella protothecoides</name>
    <dbReference type="NCBI Taxonomy" id="3075"/>
    <lineage>
        <taxon>Eukaryota</taxon>
        <taxon>Viridiplantae</taxon>
        <taxon>Chlorophyta</taxon>
        <taxon>core chlorophytes</taxon>
        <taxon>Trebouxiophyceae</taxon>
        <taxon>Chlorellales</taxon>
        <taxon>Chlorellaceae</taxon>
        <taxon>Auxenochlorella</taxon>
    </lineage>
</organism>
<dbReference type="SUPFAM" id="SSF55816">
    <property type="entry name" value="5'-nucleotidase (syn. UDP-sugar hydrolase), C-terminal domain"/>
    <property type="match status" value="1"/>
</dbReference>
<evidence type="ECO:0000259" key="5">
    <source>
        <dbReference type="Pfam" id="PF00149"/>
    </source>
</evidence>
<dbReference type="EMBL" id="GDKF01002141">
    <property type="protein sequence ID" value="JAT76481.1"/>
    <property type="molecule type" value="Transcribed_RNA"/>
</dbReference>
<dbReference type="Pfam" id="PF00149">
    <property type="entry name" value="Metallophos"/>
    <property type="match status" value="1"/>
</dbReference>
<dbReference type="InterPro" id="IPR004843">
    <property type="entry name" value="Calcineurin-like_PHP"/>
</dbReference>
<dbReference type="Gene3D" id="3.90.780.10">
    <property type="entry name" value="5'-Nucleotidase, C-terminal domain"/>
    <property type="match status" value="1"/>
</dbReference>
<dbReference type="PANTHER" id="PTHR11575:SF48">
    <property type="entry name" value="5'-NUCLEOTIDASE"/>
    <property type="match status" value="1"/>
</dbReference>
<dbReference type="InterPro" id="IPR006179">
    <property type="entry name" value="5_nucleotidase/apyrase"/>
</dbReference>
<evidence type="ECO:0000256" key="1">
    <source>
        <dbReference type="ARBA" id="ARBA00006654"/>
    </source>
</evidence>
<keyword evidence="3" id="KW-0378">Hydrolase</keyword>
<dbReference type="Gene3D" id="3.60.21.10">
    <property type="match status" value="1"/>
</dbReference>
<keyword evidence="2" id="KW-0732">Signal</keyword>
<feature type="region of interest" description="Disordered" evidence="4">
    <location>
        <begin position="68"/>
        <end position="100"/>
    </location>
</feature>
<proteinExistence type="inferred from homology"/>
<dbReference type="InterPro" id="IPR036907">
    <property type="entry name" value="5'-Nucleotdase_C_sf"/>
</dbReference>
<reference evidence="7" key="1">
    <citation type="submission" date="2015-08" db="EMBL/GenBank/DDBJ databases">
        <authorList>
            <person name="Babu N.S."/>
            <person name="Beckwith C.J."/>
            <person name="Beseler K.G."/>
            <person name="Brison A."/>
            <person name="Carone J.V."/>
            <person name="Caskin T.P."/>
            <person name="Diamond M."/>
            <person name="Durham M.E."/>
            <person name="Foxe J.M."/>
            <person name="Go M."/>
            <person name="Henderson B.A."/>
            <person name="Jones I.B."/>
            <person name="McGettigan J.A."/>
            <person name="Micheletti S.J."/>
            <person name="Nasrallah M.E."/>
            <person name="Ortiz D."/>
            <person name="Piller C.R."/>
            <person name="Privatt S.R."/>
            <person name="Schneider S.L."/>
            <person name="Sharp S."/>
            <person name="Smith T.C."/>
            <person name="Stanton J.D."/>
            <person name="Ullery H.E."/>
            <person name="Wilson R.J."/>
            <person name="Serrano M.G."/>
            <person name="Buck G."/>
            <person name="Lee V."/>
            <person name="Wang Y."/>
            <person name="Carvalho R."/>
            <person name="Voegtly L."/>
            <person name="Shi R."/>
            <person name="Duckworth R."/>
            <person name="Johnson A."/>
            <person name="Loviza R."/>
            <person name="Walstead R."/>
            <person name="Shah Z."/>
            <person name="Kiflezghi M."/>
            <person name="Wade K."/>
            <person name="Ball S.L."/>
            <person name="Bradley K.W."/>
            <person name="Asai D.J."/>
            <person name="Bowman C.A."/>
            <person name="Russell D.A."/>
            <person name="Pope W.H."/>
            <person name="Jacobs-Sera D."/>
            <person name="Hendrix R.W."/>
            <person name="Hatfull G.F."/>
        </authorList>
    </citation>
    <scope>NUCLEOTIDE SEQUENCE</scope>
</reference>